<evidence type="ECO:0000256" key="1">
    <source>
        <dbReference type="SAM" id="SignalP"/>
    </source>
</evidence>
<gene>
    <name evidence="3" type="primary">6039530</name>
    <name evidence="2" type="ORF">CpipJ_CPIJ006754</name>
</gene>
<protein>
    <submittedName>
        <fullName evidence="2 3">Uncharacterized protein</fullName>
    </submittedName>
</protein>
<proteinExistence type="predicted"/>
<feature type="chain" id="PRO_5014566770" evidence="1">
    <location>
        <begin position="19"/>
        <end position="196"/>
    </location>
</feature>
<keyword evidence="4" id="KW-1185">Reference proteome</keyword>
<dbReference type="OMA" id="HREADYK"/>
<dbReference type="OrthoDB" id="7723585at2759"/>
<dbReference type="KEGG" id="cqu:CpipJ_CPIJ006754"/>
<dbReference type="VEuPathDB" id="VectorBase:CQUJHB004904"/>
<dbReference type="eggNOG" id="ENOG502TCY4">
    <property type="taxonomic scope" value="Eukaryota"/>
</dbReference>
<accession>B0WK95</accession>
<reference evidence="3" key="2">
    <citation type="submission" date="2021-02" db="UniProtKB">
        <authorList>
            <consortium name="EnsemblMetazoa"/>
        </authorList>
    </citation>
    <scope>IDENTIFICATION</scope>
    <source>
        <strain evidence="3">JHB</strain>
    </source>
</reference>
<feature type="signal peptide" evidence="1">
    <location>
        <begin position="1"/>
        <end position="18"/>
    </location>
</feature>
<dbReference type="EMBL" id="DS231968">
    <property type="protein sequence ID" value="EDS29668.1"/>
    <property type="molecule type" value="Genomic_DNA"/>
</dbReference>
<keyword evidence="1" id="KW-0732">Signal</keyword>
<dbReference type="VEuPathDB" id="VectorBase:CPIJ006754"/>
<dbReference type="InParanoid" id="B0WK95"/>
<organism>
    <name type="scientific">Culex quinquefasciatus</name>
    <name type="common">Southern house mosquito</name>
    <name type="synonym">Culex pungens</name>
    <dbReference type="NCBI Taxonomy" id="7176"/>
    <lineage>
        <taxon>Eukaryota</taxon>
        <taxon>Metazoa</taxon>
        <taxon>Ecdysozoa</taxon>
        <taxon>Arthropoda</taxon>
        <taxon>Hexapoda</taxon>
        <taxon>Insecta</taxon>
        <taxon>Pterygota</taxon>
        <taxon>Neoptera</taxon>
        <taxon>Endopterygota</taxon>
        <taxon>Diptera</taxon>
        <taxon>Nematocera</taxon>
        <taxon>Culicoidea</taxon>
        <taxon>Culicidae</taxon>
        <taxon>Culicinae</taxon>
        <taxon>Culicini</taxon>
        <taxon>Culex</taxon>
        <taxon>Culex</taxon>
    </lineage>
</organism>
<name>B0WK95_CULQU</name>
<reference evidence="2" key="1">
    <citation type="submission" date="2007-03" db="EMBL/GenBank/DDBJ databases">
        <title>Annotation of Culex pipiens quinquefasciatus.</title>
        <authorList>
            <consortium name="The Broad Institute Genome Sequencing Platform"/>
            <person name="Atkinson P.W."/>
            <person name="Hemingway J."/>
            <person name="Christensen B.M."/>
            <person name="Higgs S."/>
            <person name="Kodira C."/>
            <person name="Hannick L."/>
            <person name="Megy K."/>
            <person name="O'Leary S."/>
            <person name="Pearson M."/>
            <person name="Haas B.J."/>
            <person name="Mauceli E."/>
            <person name="Wortman J.R."/>
            <person name="Lee N.H."/>
            <person name="Guigo R."/>
            <person name="Stanke M."/>
            <person name="Alvarado L."/>
            <person name="Amedeo P."/>
            <person name="Antoine C.H."/>
            <person name="Arensburger P."/>
            <person name="Bidwell S.L."/>
            <person name="Crawford M."/>
            <person name="Camaro F."/>
            <person name="Devon K."/>
            <person name="Engels R."/>
            <person name="Hammond M."/>
            <person name="Howarth C."/>
            <person name="Koehrsen M."/>
            <person name="Lawson D."/>
            <person name="Montgomery P."/>
            <person name="Nene V."/>
            <person name="Nusbaum C."/>
            <person name="Puiu D."/>
            <person name="Romero-Severson J."/>
            <person name="Severson D.W."/>
            <person name="Shumway M."/>
            <person name="Sisk P."/>
            <person name="Stolte C."/>
            <person name="Zeng Q."/>
            <person name="Eisenstadt E."/>
            <person name="Fraser-Liggett C."/>
            <person name="Strausberg R."/>
            <person name="Galagan J."/>
            <person name="Birren B."/>
            <person name="Collins F.H."/>
        </authorList>
    </citation>
    <scope>NUCLEOTIDE SEQUENCE [LARGE SCALE GENOMIC DNA]</scope>
    <source>
        <strain evidence="2">JHB</strain>
    </source>
</reference>
<evidence type="ECO:0000313" key="3">
    <source>
        <dbReference type="EnsemblMetazoa" id="CPIJ006754-PA"/>
    </source>
</evidence>
<sequence>MVKPEIFALMVFLQLIHSIPSEYISKETSELAELNRLFNQRHREADYKLRLYRMKYSLAVKNLNAQFISRNGFGMSDIQHTKQHAKEAILEHALDTIGDPQNPCIVAANDEAIRRATQAARDLSVVAERTYGSLSIFTLILVRPNIDMFQFISTTFQIVVLDQLAHRNAMTDLQDVLAGLAALYLCAGMRSRVSTT</sequence>
<dbReference type="HOGENOM" id="CLU_102324_0_0_1"/>
<dbReference type="Proteomes" id="UP000002320">
    <property type="component" value="Unassembled WGS sequence"/>
</dbReference>
<dbReference type="AlphaFoldDB" id="B0WK95"/>
<dbReference type="EnsemblMetazoa" id="CPIJ006754-RA">
    <property type="protein sequence ID" value="CPIJ006754-PA"/>
    <property type="gene ID" value="CPIJ006754"/>
</dbReference>
<evidence type="ECO:0000313" key="4">
    <source>
        <dbReference type="Proteomes" id="UP000002320"/>
    </source>
</evidence>
<evidence type="ECO:0000313" key="2">
    <source>
        <dbReference type="EMBL" id="EDS29668.1"/>
    </source>
</evidence>